<keyword evidence="4" id="KW-0239">DNA-directed DNA polymerase</keyword>
<feature type="domain" description="DNA-directed DNA polymerase family A palm" evidence="3">
    <location>
        <begin position="2"/>
        <end position="186"/>
    </location>
</feature>
<gene>
    <name evidence="4" type="ORF">UFOVP22_26</name>
</gene>
<sequence>MLLQADAAALEIRVAAYLSQDQVLINEIINGVDLHTDNQIKFGLPSRLIAKVLNFRILYGGNEYSFANDPDFTPISKSKAYWKDVVDAYYDKYKGIAKWHTKIIKEVIETNKLIAPTGREYYFQKFGGQYKDTQIKNYAVQGTGADLMALARVSAFNRLNKLGYGDKCLLVNTVHDSIILDYDDKVCDTKVLVDMFHSIFVDLPLNFEKMFKTPFNVPMAAECQVGMDWKNMEVYK</sequence>
<dbReference type="SUPFAM" id="SSF56672">
    <property type="entry name" value="DNA/RNA polymerases"/>
    <property type="match status" value="1"/>
</dbReference>
<evidence type="ECO:0000256" key="1">
    <source>
        <dbReference type="ARBA" id="ARBA00022705"/>
    </source>
</evidence>
<dbReference type="InterPro" id="IPR001098">
    <property type="entry name" value="DNA-dir_DNA_pol_A_palm_dom"/>
</dbReference>
<organism evidence="4">
    <name type="scientific">uncultured Caudovirales phage</name>
    <dbReference type="NCBI Taxonomy" id="2100421"/>
    <lineage>
        <taxon>Viruses</taxon>
        <taxon>Duplodnaviria</taxon>
        <taxon>Heunggongvirae</taxon>
        <taxon>Uroviricota</taxon>
        <taxon>Caudoviricetes</taxon>
        <taxon>Peduoviridae</taxon>
        <taxon>Maltschvirus</taxon>
        <taxon>Maltschvirus maltsch</taxon>
    </lineage>
</organism>
<dbReference type="GO" id="GO:0003887">
    <property type="term" value="F:DNA-directed DNA polymerase activity"/>
    <property type="evidence" value="ECO:0007669"/>
    <property type="project" value="UniProtKB-KW"/>
</dbReference>
<evidence type="ECO:0000313" key="4">
    <source>
        <dbReference type="EMBL" id="CAB4240912.1"/>
    </source>
</evidence>
<dbReference type="Gene3D" id="3.30.70.370">
    <property type="match status" value="1"/>
</dbReference>
<dbReference type="SMART" id="SM00482">
    <property type="entry name" value="POLAc"/>
    <property type="match status" value="1"/>
</dbReference>
<name>A0A6J5T9S5_9CAUD</name>
<dbReference type="PANTHER" id="PTHR10133:SF27">
    <property type="entry name" value="DNA POLYMERASE NU"/>
    <property type="match status" value="1"/>
</dbReference>
<dbReference type="Pfam" id="PF00476">
    <property type="entry name" value="DNA_pol_A"/>
    <property type="match status" value="1"/>
</dbReference>
<evidence type="ECO:0000256" key="2">
    <source>
        <dbReference type="ARBA" id="ARBA00023109"/>
    </source>
</evidence>
<dbReference type="GO" id="GO:0039693">
    <property type="term" value="P:viral DNA genome replication"/>
    <property type="evidence" value="ECO:0007669"/>
    <property type="project" value="UniProtKB-KW"/>
</dbReference>
<dbReference type="GO" id="GO:0006302">
    <property type="term" value="P:double-strand break repair"/>
    <property type="evidence" value="ECO:0007669"/>
    <property type="project" value="TreeGrafter"/>
</dbReference>
<accession>A0A6J5T9S5</accession>
<keyword evidence="1" id="KW-0235">DNA replication</keyword>
<dbReference type="InterPro" id="IPR043502">
    <property type="entry name" value="DNA/RNA_pol_sf"/>
</dbReference>
<evidence type="ECO:0000259" key="3">
    <source>
        <dbReference type="SMART" id="SM00482"/>
    </source>
</evidence>
<dbReference type="PRINTS" id="PR00868">
    <property type="entry name" value="DNAPOLI"/>
</dbReference>
<dbReference type="GO" id="GO:0006261">
    <property type="term" value="P:DNA-templated DNA replication"/>
    <property type="evidence" value="ECO:0007669"/>
    <property type="project" value="InterPro"/>
</dbReference>
<dbReference type="GO" id="GO:0003677">
    <property type="term" value="F:DNA binding"/>
    <property type="evidence" value="ECO:0007669"/>
    <property type="project" value="InterPro"/>
</dbReference>
<keyword evidence="2" id="KW-1194">Viral DNA replication</keyword>
<dbReference type="Gene3D" id="1.10.150.20">
    <property type="entry name" value="5' to 3' exonuclease, C-terminal subdomain"/>
    <property type="match status" value="1"/>
</dbReference>
<keyword evidence="4" id="KW-0808">Transferase</keyword>
<dbReference type="InterPro" id="IPR002298">
    <property type="entry name" value="DNA_polymerase_A"/>
</dbReference>
<keyword evidence="4" id="KW-0548">Nucleotidyltransferase</keyword>
<dbReference type="PANTHER" id="PTHR10133">
    <property type="entry name" value="DNA POLYMERASE I"/>
    <property type="match status" value="1"/>
</dbReference>
<dbReference type="EMBL" id="LR797818">
    <property type="protein sequence ID" value="CAB4240912.1"/>
    <property type="molecule type" value="Genomic_DNA"/>
</dbReference>
<protein>
    <submittedName>
        <fullName evidence="4">DNA-directed DNA polymerase, family A, palm domain containing protein</fullName>
    </submittedName>
</protein>
<reference evidence="4" key="1">
    <citation type="submission" date="2020-05" db="EMBL/GenBank/DDBJ databases">
        <authorList>
            <person name="Chiriac C."/>
            <person name="Salcher M."/>
            <person name="Ghai R."/>
            <person name="Kavagutti S V."/>
        </authorList>
    </citation>
    <scope>NUCLEOTIDE SEQUENCE</scope>
</reference>
<proteinExistence type="predicted"/>